<evidence type="ECO:0000313" key="1">
    <source>
        <dbReference type="EMBL" id="RSE24852.1"/>
    </source>
</evidence>
<gene>
    <name evidence="1" type="ORF">EGT71_14370</name>
</gene>
<dbReference type="Proteomes" id="UP000275331">
    <property type="component" value="Unassembled WGS sequence"/>
</dbReference>
<evidence type="ECO:0000313" key="2">
    <source>
        <dbReference type="Proteomes" id="UP000275331"/>
    </source>
</evidence>
<organism evidence="1 2">
    <name type="scientific">Atlantibacter subterraneus</name>
    <dbReference type="NCBI Taxonomy" id="255519"/>
    <lineage>
        <taxon>Bacteria</taxon>
        <taxon>Pseudomonadati</taxon>
        <taxon>Pseudomonadota</taxon>
        <taxon>Gammaproteobacteria</taxon>
        <taxon>Enterobacterales</taxon>
        <taxon>Enterobacteriaceae</taxon>
        <taxon>Atlantibacter</taxon>
    </lineage>
</organism>
<dbReference type="EMBL" id="RHXB01000009">
    <property type="protein sequence ID" value="RSE24852.1"/>
    <property type="molecule type" value="Genomic_DNA"/>
</dbReference>
<dbReference type="AlphaFoldDB" id="A0A3R9FTN9"/>
<reference evidence="1 2" key="1">
    <citation type="submission" date="2018-10" db="EMBL/GenBank/DDBJ databases">
        <title>Transmission dynamics of multidrug resistant bacteria on intensive care unit surfaces.</title>
        <authorList>
            <person name="D'Souza A.W."/>
            <person name="Potter R.F."/>
            <person name="Wallace M."/>
            <person name="Shupe A."/>
            <person name="Patel S."/>
            <person name="Sun S."/>
            <person name="Gul D."/>
            <person name="Kwon J.H."/>
            <person name="Andleeb S."/>
            <person name="Burnham C.-A.D."/>
            <person name="Dantas G."/>
        </authorList>
    </citation>
    <scope>NUCLEOTIDE SEQUENCE [LARGE SCALE GENOMIC DNA]</scope>
    <source>
        <strain evidence="1 2">AS_373</strain>
    </source>
</reference>
<name>A0A3R9FTN9_9ENTR</name>
<proteinExistence type="predicted"/>
<comment type="caution">
    <text evidence="1">The sequence shown here is derived from an EMBL/GenBank/DDBJ whole genome shotgun (WGS) entry which is preliminary data.</text>
</comment>
<protein>
    <submittedName>
        <fullName evidence="1">Uncharacterized protein</fullName>
    </submittedName>
</protein>
<sequence length="82" mass="8361">MNVSRGFSLPIEIAEAFAGGRGWRHGCRQRVRATGCSIAPDPEPDAISRGYREAAISRGGAGGVGGAAASAPNPFAYSGARD</sequence>
<accession>A0A3R9FTN9</accession>